<accession>A0A542ZJ04</accession>
<feature type="transmembrane region" description="Helical" evidence="1">
    <location>
        <begin position="92"/>
        <end position="112"/>
    </location>
</feature>
<keyword evidence="3" id="KW-1185">Reference proteome</keyword>
<evidence type="ECO:0000256" key="1">
    <source>
        <dbReference type="SAM" id="Phobius"/>
    </source>
</evidence>
<dbReference type="Pfam" id="PF11255">
    <property type="entry name" value="DUF3054"/>
    <property type="match status" value="1"/>
</dbReference>
<comment type="caution">
    <text evidence="2">The sequence shown here is derived from an EMBL/GenBank/DDBJ whole genome shotgun (WGS) entry which is preliminary data.</text>
</comment>
<organism evidence="2 3">
    <name type="scientific">Oryzihumus leptocrescens</name>
    <dbReference type="NCBI Taxonomy" id="297536"/>
    <lineage>
        <taxon>Bacteria</taxon>
        <taxon>Bacillati</taxon>
        <taxon>Actinomycetota</taxon>
        <taxon>Actinomycetes</taxon>
        <taxon>Micrococcales</taxon>
        <taxon>Intrasporangiaceae</taxon>
        <taxon>Oryzihumus</taxon>
    </lineage>
</organism>
<evidence type="ECO:0000313" key="2">
    <source>
        <dbReference type="EMBL" id="TQL60289.1"/>
    </source>
</evidence>
<dbReference type="Proteomes" id="UP000319514">
    <property type="component" value="Unassembled WGS sequence"/>
</dbReference>
<gene>
    <name evidence="2" type="ORF">FB474_1673</name>
</gene>
<keyword evidence="1" id="KW-0472">Membrane</keyword>
<reference evidence="2 3" key="1">
    <citation type="submission" date="2019-06" db="EMBL/GenBank/DDBJ databases">
        <title>Sequencing the genomes of 1000 actinobacteria strains.</title>
        <authorList>
            <person name="Klenk H.-P."/>
        </authorList>
    </citation>
    <scope>NUCLEOTIDE SEQUENCE [LARGE SCALE GENOMIC DNA]</scope>
    <source>
        <strain evidence="2 3">DSM 18082</strain>
    </source>
</reference>
<keyword evidence="1" id="KW-1133">Transmembrane helix</keyword>
<sequence>MKSLTAKALALLAIDTLLVLAFAAIGRRSHEESSALVGVLVTAWPFLAGIAVGWLISITTFGAVPGTVRHGIPVWLSAVVVGMYLRDLTGRGIAASFVVVALVVLGAFLLGWRALAGWLNRWEGPGHA</sequence>
<feature type="transmembrane region" description="Helical" evidence="1">
    <location>
        <begin position="33"/>
        <end position="56"/>
    </location>
</feature>
<proteinExistence type="predicted"/>
<dbReference type="EMBL" id="VFOQ01000001">
    <property type="protein sequence ID" value="TQL60289.1"/>
    <property type="molecule type" value="Genomic_DNA"/>
</dbReference>
<dbReference type="RefSeq" id="WP_221632484.1">
    <property type="nucleotide sequence ID" value="NZ_BAAAKX010000021.1"/>
</dbReference>
<dbReference type="AlphaFoldDB" id="A0A542ZJ04"/>
<keyword evidence="1" id="KW-0812">Transmembrane</keyword>
<name>A0A542ZJ04_9MICO</name>
<protein>
    <submittedName>
        <fullName evidence="2">DUF3054 family protein</fullName>
    </submittedName>
</protein>
<dbReference type="InterPro" id="IPR021414">
    <property type="entry name" value="DUF3054"/>
</dbReference>
<evidence type="ECO:0000313" key="3">
    <source>
        <dbReference type="Proteomes" id="UP000319514"/>
    </source>
</evidence>